<reference evidence="1 2" key="1">
    <citation type="submission" date="2023-07" db="EMBL/GenBank/DDBJ databases">
        <title>Genomic Encyclopedia of Type Strains, Phase IV (KMG-IV): sequencing the most valuable type-strain genomes for metagenomic binning, comparative biology and taxonomic classification.</title>
        <authorList>
            <person name="Goeker M."/>
        </authorList>
    </citation>
    <scope>NUCLEOTIDE SEQUENCE [LARGE SCALE GENOMIC DNA]</scope>
    <source>
        <strain evidence="1 2">DSM 23494</strain>
    </source>
</reference>
<evidence type="ECO:0008006" key="3">
    <source>
        <dbReference type="Google" id="ProtNLM"/>
    </source>
</evidence>
<comment type="caution">
    <text evidence="1">The sequence shown here is derived from an EMBL/GenBank/DDBJ whole genome shotgun (WGS) entry which is preliminary data.</text>
</comment>
<proteinExistence type="predicted"/>
<accession>A0ABU0ASC7</accession>
<evidence type="ECO:0000313" key="2">
    <source>
        <dbReference type="Proteomes" id="UP001238088"/>
    </source>
</evidence>
<dbReference type="InterPro" id="IPR025930">
    <property type="entry name" value="NETI"/>
</dbReference>
<dbReference type="Pfam" id="PF14044">
    <property type="entry name" value="NETI"/>
    <property type="match status" value="1"/>
</dbReference>
<dbReference type="RefSeq" id="WP_307478463.1">
    <property type="nucleotide sequence ID" value="NZ_JAUSUB010000030.1"/>
</dbReference>
<gene>
    <name evidence="1" type="ORF">J2S17_004838</name>
</gene>
<protein>
    <recommendedName>
        <fullName evidence="3">NETI motif-containing protein</fullName>
    </recommendedName>
</protein>
<evidence type="ECO:0000313" key="1">
    <source>
        <dbReference type="EMBL" id="MDQ0272945.1"/>
    </source>
</evidence>
<sequence>MKKKKMVFEVLESETIDQCLNRIKEAGYMPVRRTEKPYFKEVSKNGKVEYEPAGRQIVFEAKVLE</sequence>
<name>A0ABU0ASC7_9BACI</name>
<dbReference type="Proteomes" id="UP001238088">
    <property type="component" value="Unassembled WGS sequence"/>
</dbReference>
<organism evidence="1 2">
    <name type="scientific">Cytobacillus purgationiresistens</name>
    <dbReference type="NCBI Taxonomy" id="863449"/>
    <lineage>
        <taxon>Bacteria</taxon>
        <taxon>Bacillati</taxon>
        <taxon>Bacillota</taxon>
        <taxon>Bacilli</taxon>
        <taxon>Bacillales</taxon>
        <taxon>Bacillaceae</taxon>
        <taxon>Cytobacillus</taxon>
    </lineage>
</organism>
<dbReference type="EMBL" id="JAUSUB010000030">
    <property type="protein sequence ID" value="MDQ0272945.1"/>
    <property type="molecule type" value="Genomic_DNA"/>
</dbReference>
<keyword evidence="2" id="KW-1185">Reference proteome</keyword>